<keyword evidence="2" id="KW-0472">Membrane</keyword>
<dbReference type="RefSeq" id="WP_185787848.1">
    <property type="nucleotide sequence ID" value="NZ_JACLCP010000001.1"/>
</dbReference>
<gene>
    <name evidence="4" type="ORF">H7F21_03575</name>
</gene>
<dbReference type="PANTHER" id="PTHR10098">
    <property type="entry name" value="RAPSYN-RELATED"/>
    <property type="match status" value="1"/>
</dbReference>
<evidence type="ECO:0000256" key="1">
    <source>
        <dbReference type="SAM" id="Coils"/>
    </source>
</evidence>
<keyword evidence="2" id="KW-0812">Transmembrane</keyword>
<accession>A0A842IMH8</accession>
<evidence type="ECO:0000259" key="3">
    <source>
        <dbReference type="Pfam" id="PF12770"/>
    </source>
</evidence>
<evidence type="ECO:0000313" key="5">
    <source>
        <dbReference type="Proteomes" id="UP000533900"/>
    </source>
</evidence>
<proteinExistence type="predicted"/>
<dbReference type="AlphaFoldDB" id="A0A842IMH8"/>
<organism evidence="4 5">
    <name type="scientific">Winogradskyella flava</name>
    <dbReference type="NCBI Taxonomy" id="1884876"/>
    <lineage>
        <taxon>Bacteria</taxon>
        <taxon>Pseudomonadati</taxon>
        <taxon>Bacteroidota</taxon>
        <taxon>Flavobacteriia</taxon>
        <taxon>Flavobacteriales</taxon>
        <taxon>Flavobacteriaceae</taxon>
        <taxon>Winogradskyella</taxon>
    </lineage>
</organism>
<feature type="coiled-coil region" evidence="1">
    <location>
        <begin position="588"/>
        <end position="615"/>
    </location>
</feature>
<keyword evidence="5" id="KW-1185">Reference proteome</keyword>
<feature type="transmembrane region" description="Helical" evidence="2">
    <location>
        <begin position="982"/>
        <end position="1000"/>
    </location>
</feature>
<dbReference type="InterPro" id="IPR024983">
    <property type="entry name" value="CHAT_dom"/>
</dbReference>
<dbReference type="PANTHER" id="PTHR10098:SF108">
    <property type="entry name" value="TETRATRICOPEPTIDE REPEAT PROTEIN 28"/>
    <property type="match status" value="1"/>
</dbReference>
<feature type="domain" description="CHAT" evidence="3">
    <location>
        <begin position="706"/>
        <end position="972"/>
    </location>
</feature>
<evidence type="ECO:0000256" key="2">
    <source>
        <dbReference type="SAM" id="Phobius"/>
    </source>
</evidence>
<name>A0A842IMH8_9FLAO</name>
<dbReference type="Proteomes" id="UP000533900">
    <property type="component" value="Unassembled WGS sequence"/>
</dbReference>
<dbReference type="Pfam" id="PF12770">
    <property type="entry name" value="CHAT"/>
    <property type="match status" value="1"/>
</dbReference>
<keyword evidence="2" id="KW-1133">Transmembrane helix</keyword>
<reference evidence="4" key="1">
    <citation type="submission" date="2020-08" db="EMBL/GenBank/DDBJ databases">
        <title>Winogradskyella ouciana sp. nov., isolated from the hadal seawater of the Mariana Trench.</title>
        <authorList>
            <person name="He X."/>
        </authorList>
    </citation>
    <scope>NUCLEOTIDE SEQUENCE [LARGE SCALE GENOMIC DNA]</scope>
    <source>
        <strain evidence="4">KCTC 52348</strain>
    </source>
</reference>
<comment type="caution">
    <text evidence="4">The sequence shown here is derived from an EMBL/GenBank/DDBJ whole genome shotgun (WGS) entry which is preliminary data.</text>
</comment>
<dbReference type="EMBL" id="JACLCP010000001">
    <property type="protein sequence ID" value="MBC2844160.1"/>
    <property type="molecule type" value="Genomic_DNA"/>
</dbReference>
<keyword evidence="1" id="KW-0175">Coiled coil</keyword>
<feature type="coiled-coil region" evidence="1">
    <location>
        <begin position="272"/>
        <end position="299"/>
    </location>
</feature>
<sequence>MKYIIGLFFSLILLSLVLSRKKILEPGNSLNSSTFQIDSSAKDSLNLSQGRSVLNDAIARIRKGQFNHDTKKLLDSAKAIYGKIERLPIKDLSNLYSYLDVFTYEARQLDENIEFNKEFIEKYKTYNNKNYSKLLMATSNLGYSLLDVGKPLEALRESIFPIKKTIDSLLNEKIADSLENQLRTAQLVNYRQLILSAQELENGKILREALIDFEDYLKQDNISEEAKQFLPYALSNLADVCIELGEYEKAKSHIEHWKSLVDSNKYIDQLMILDLESKMQKINNEISTLEVTLKNANTIYNLIDEDNPYKNIFYTSILYRITKIQLENDAIDKSSLSSRINKLLELSESNIDRDRTFALYAYDLEILKNFKPLSLDTLPYFIDEQLKLATQFNKSDFLNKNAIHKIKFALLKNDSFQLDNIIMSFLDRNKIDSLNTISSLNQDFKNRLYGSLHTAQTSISISNLLLEQAFKSKDQQLFSTSYKLAFLAGMLVDVNKSQFNFNSLERDLINNINTNLLKCRENLDLSIENVAAHNDGVIEVLEQNTNSLLTIKNSINSIKYDYSMDAQIVMDSLNIVDAQIAQVRSNLFNSSDKEYQELQKDLDSLKLNKANILIDIKKDAYSTKLNDALGFEMAELKSKLGAKEAIIRFYDYDDLYAFLISKDQSRFFNLGSSDKIANDVSNFLKNIRGLKDIDESYNSMASHLKPILQNLKASRITIVPEGMISLLPFELFVDKTLENNITVNYNSSLKIIGSDINSETLQLASFSPAYSSERSRQNVFRQSIERSSNAYELPFALEEASYVASLFNGDLFKGKEADKETFVNMASNYQILHLAMHAYTDSDNEYDSKLLFSGNNNEDHLDLEAIYNLNLKAKLTTVSACNTGFGRIDPIEGVLSFSRAFQYAGSDATLTSLWRVPDKETSIIMKRFYENLKEGQSKSEALKGAKKYYLETTEDPNFKHPYYWAGFVLTGDTSAITSGSNYWVYIIGVLAILALLIFTIKKRLNTN</sequence>
<evidence type="ECO:0000313" key="4">
    <source>
        <dbReference type="EMBL" id="MBC2844160.1"/>
    </source>
</evidence>
<protein>
    <submittedName>
        <fullName evidence="4">CHAT domain-containing protein</fullName>
    </submittedName>
</protein>